<feature type="chain" id="PRO_5038605737" evidence="2">
    <location>
        <begin position="19"/>
        <end position="272"/>
    </location>
</feature>
<sequence length="272" mass="28785">MKRIIVFLLSVVMAVILAACGTSTSSGSSSLPQSSAPESVSLSQSQSAVSESSSQSQVAVSSNSAEPSPGTEEPSSSAIPEVPQTPSEGSEAIGGTETSTAEPEEQEEEKVDQKILVVYFSATGTTELLAEYAAEILDAGLYEIIAAEPYTDADLAYYTGGRADQEQDDPSARPGISGGVENMEQYDTILLGYPIWHGQAPRIISTFLESYDFSGKTIIPFCTSHSSGVGSSASNLYKLCSDTTNWRDGTRFAGSTSKEEITAWLDTMLPNR</sequence>
<evidence type="ECO:0000313" key="5">
    <source>
        <dbReference type="Proteomes" id="UP000462501"/>
    </source>
</evidence>
<feature type="compositionally biased region" description="Low complexity" evidence="1">
    <location>
        <begin position="23"/>
        <end position="77"/>
    </location>
</feature>
<feature type="signal peptide" evidence="2">
    <location>
        <begin position="1"/>
        <end position="18"/>
    </location>
</feature>
<protein>
    <submittedName>
        <fullName evidence="4">Flavodoxin</fullName>
    </submittedName>
</protein>
<dbReference type="Gene3D" id="3.40.50.360">
    <property type="match status" value="1"/>
</dbReference>
<dbReference type="PANTHER" id="PTHR39201:SF1">
    <property type="entry name" value="FLAVODOXIN-LIKE DOMAIN-CONTAINING PROTEIN"/>
    <property type="match status" value="1"/>
</dbReference>
<feature type="domain" description="Flavodoxin-like" evidence="3">
    <location>
        <begin position="115"/>
        <end position="272"/>
    </location>
</feature>
<dbReference type="RefSeq" id="WP_162221176.1">
    <property type="nucleotide sequence ID" value="NZ_JAETUF010000001.1"/>
</dbReference>
<dbReference type="GO" id="GO:0010181">
    <property type="term" value="F:FMN binding"/>
    <property type="evidence" value="ECO:0007669"/>
    <property type="project" value="InterPro"/>
</dbReference>
<dbReference type="Pfam" id="PF12682">
    <property type="entry name" value="Flavodoxin_4"/>
    <property type="match status" value="1"/>
</dbReference>
<keyword evidence="2" id="KW-0732">Signal</keyword>
<dbReference type="Proteomes" id="UP000462501">
    <property type="component" value="Unassembled WGS sequence"/>
</dbReference>
<dbReference type="GO" id="GO:0016651">
    <property type="term" value="F:oxidoreductase activity, acting on NAD(P)H"/>
    <property type="evidence" value="ECO:0007669"/>
    <property type="project" value="UniProtKB-ARBA"/>
</dbReference>
<feature type="region of interest" description="Disordered" evidence="1">
    <location>
        <begin position="23"/>
        <end position="110"/>
    </location>
</feature>
<dbReference type="SUPFAM" id="SSF52218">
    <property type="entry name" value="Flavoproteins"/>
    <property type="match status" value="1"/>
</dbReference>
<evidence type="ECO:0000259" key="3">
    <source>
        <dbReference type="PROSITE" id="PS50902"/>
    </source>
</evidence>
<dbReference type="InterPro" id="IPR029039">
    <property type="entry name" value="Flavoprotein-like_sf"/>
</dbReference>
<dbReference type="PANTHER" id="PTHR39201">
    <property type="entry name" value="EXPORTED PROTEIN-RELATED"/>
    <property type="match status" value="1"/>
</dbReference>
<dbReference type="AlphaFoldDB" id="A0A845SWI2"/>
<dbReference type="InterPro" id="IPR008254">
    <property type="entry name" value="Flavodoxin/NO_synth"/>
</dbReference>
<evidence type="ECO:0000313" key="4">
    <source>
        <dbReference type="EMBL" id="NDO39288.1"/>
    </source>
</evidence>
<evidence type="ECO:0000256" key="2">
    <source>
        <dbReference type="SAM" id="SignalP"/>
    </source>
</evidence>
<dbReference type="PROSITE" id="PS50902">
    <property type="entry name" value="FLAVODOXIN_LIKE"/>
    <property type="match status" value="1"/>
</dbReference>
<dbReference type="EMBL" id="VIQT01000010">
    <property type="protein sequence ID" value="NDO39288.1"/>
    <property type="molecule type" value="Genomic_DNA"/>
</dbReference>
<evidence type="ECO:0000256" key="1">
    <source>
        <dbReference type="SAM" id="MobiDB-lite"/>
    </source>
</evidence>
<dbReference type="PROSITE" id="PS51257">
    <property type="entry name" value="PROKAR_LIPOPROTEIN"/>
    <property type="match status" value="1"/>
</dbReference>
<accession>A0A845SWI2</accession>
<organism evidence="4 5">
    <name type="scientific">Anaerotruncus colihominis</name>
    <dbReference type="NCBI Taxonomy" id="169435"/>
    <lineage>
        <taxon>Bacteria</taxon>
        <taxon>Bacillati</taxon>
        <taxon>Bacillota</taxon>
        <taxon>Clostridia</taxon>
        <taxon>Eubacteriales</taxon>
        <taxon>Oscillospiraceae</taxon>
        <taxon>Anaerotruncus</taxon>
    </lineage>
</organism>
<comment type="caution">
    <text evidence="4">The sequence shown here is derived from an EMBL/GenBank/DDBJ whole genome shotgun (WGS) entry which is preliminary data.</text>
</comment>
<reference evidence="4 5" key="1">
    <citation type="submission" date="2019-06" db="EMBL/GenBank/DDBJ databases">
        <title>Draft genome sequences of 15 bacterial species constituting the stable defined intestinal microbiota of the GM15 gnotobiotic mouse model.</title>
        <authorList>
            <person name="Elie C."/>
            <person name="Mathieu A."/>
            <person name="Saliou A."/>
            <person name="Darnaud M."/>
            <person name="Leulier F."/>
            <person name="Tamellini A."/>
        </authorList>
    </citation>
    <scope>NUCLEOTIDE SEQUENCE [LARGE SCALE GENOMIC DNA]</scope>
    <source>
        <strain evidence="4 5">JM4-15</strain>
    </source>
</reference>
<proteinExistence type="predicted"/>
<gene>
    <name evidence="4" type="ORF">FMM72_08460</name>
</gene>
<name>A0A845SWI2_9FIRM</name>